<dbReference type="Pfam" id="PF20597">
    <property type="entry name" value="pAdhesive_15"/>
    <property type="match status" value="1"/>
</dbReference>
<evidence type="ECO:0000313" key="5">
    <source>
        <dbReference type="EMBL" id="MFC4337339.1"/>
    </source>
</evidence>
<accession>A0ABV8U3J4</accession>
<evidence type="ECO:0000256" key="1">
    <source>
        <dbReference type="SAM" id="MobiDB-lite"/>
    </source>
</evidence>
<comment type="caution">
    <text evidence="5">The sequence shown here is derived from an EMBL/GenBank/DDBJ whole genome shotgun (WGS) entry which is preliminary data.</text>
</comment>
<feature type="chain" id="PRO_5046084966" evidence="3">
    <location>
        <begin position="29"/>
        <end position="410"/>
    </location>
</feature>
<feature type="compositionally biased region" description="Basic and acidic residues" evidence="1">
    <location>
        <begin position="52"/>
        <end position="61"/>
    </location>
</feature>
<keyword evidence="2" id="KW-0812">Transmembrane</keyword>
<dbReference type="Proteomes" id="UP001595823">
    <property type="component" value="Unassembled WGS sequence"/>
</dbReference>
<proteinExistence type="predicted"/>
<keyword evidence="2" id="KW-0472">Membrane</keyword>
<evidence type="ECO:0000259" key="4">
    <source>
        <dbReference type="Pfam" id="PF20597"/>
    </source>
</evidence>
<reference evidence="6" key="1">
    <citation type="journal article" date="2019" name="Int. J. Syst. Evol. Microbiol.">
        <title>The Global Catalogue of Microorganisms (GCM) 10K type strain sequencing project: providing services to taxonomists for standard genome sequencing and annotation.</title>
        <authorList>
            <consortium name="The Broad Institute Genomics Platform"/>
            <consortium name="The Broad Institute Genome Sequencing Center for Infectious Disease"/>
            <person name="Wu L."/>
            <person name="Ma J."/>
        </authorList>
    </citation>
    <scope>NUCLEOTIDE SEQUENCE [LARGE SCALE GENOMIC DNA]</scope>
    <source>
        <strain evidence="6">IBRC-M 10908</strain>
    </source>
</reference>
<feature type="domain" description="Choice-of-anchor A" evidence="4">
    <location>
        <begin position="81"/>
        <end position="311"/>
    </location>
</feature>
<dbReference type="InterPro" id="IPR026588">
    <property type="entry name" value="Choice_anch_A"/>
</dbReference>
<evidence type="ECO:0000256" key="3">
    <source>
        <dbReference type="SAM" id="SignalP"/>
    </source>
</evidence>
<feature type="region of interest" description="Disordered" evidence="1">
    <location>
        <begin position="50"/>
        <end position="74"/>
    </location>
</feature>
<keyword evidence="3" id="KW-0732">Signal</keyword>
<protein>
    <submittedName>
        <fullName evidence="5">Choice-of-anchor A family protein</fullName>
    </submittedName>
</protein>
<dbReference type="NCBIfam" id="TIGR04215">
    <property type="entry name" value="choice_anch_A"/>
    <property type="match status" value="1"/>
</dbReference>
<keyword evidence="2" id="KW-1133">Transmembrane helix</keyword>
<name>A0ABV8U3J4_9ACTN</name>
<feature type="signal peptide" evidence="3">
    <location>
        <begin position="1"/>
        <end position="28"/>
    </location>
</feature>
<keyword evidence="6" id="KW-1185">Reference proteome</keyword>
<feature type="compositionally biased region" description="Acidic residues" evidence="1">
    <location>
        <begin position="62"/>
        <end position="74"/>
    </location>
</feature>
<dbReference type="RefSeq" id="WP_380624217.1">
    <property type="nucleotide sequence ID" value="NZ_JBHSDK010000028.1"/>
</dbReference>
<evidence type="ECO:0000313" key="6">
    <source>
        <dbReference type="Proteomes" id="UP001595823"/>
    </source>
</evidence>
<dbReference type="NCBIfam" id="TIGR01167">
    <property type="entry name" value="LPXTG_anchor"/>
    <property type="match status" value="1"/>
</dbReference>
<dbReference type="EMBL" id="JBHSDK010000028">
    <property type="protein sequence ID" value="MFC4337339.1"/>
    <property type="molecule type" value="Genomic_DNA"/>
</dbReference>
<feature type="transmembrane region" description="Helical" evidence="2">
    <location>
        <begin position="381"/>
        <end position="402"/>
    </location>
</feature>
<organism evidence="5 6">
    <name type="scientific">Salininema proteolyticum</name>
    <dbReference type="NCBI Taxonomy" id="1607685"/>
    <lineage>
        <taxon>Bacteria</taxon>
        <taxon>Bacillati</taxon>
        <taxon>Actinomycetota</taxon>
        <taxon>Actinomycetes</taxon>
        <taxon>Glycomycetales</taxon>
        <taxon>Glycomycetaceae</taxon>
        <taxon>Salininema</taxon>
    </lineage>
</organism>
<evidence type="ECO:0000256" key="2">
    <source>
        <dbReference type="SAM" id="Phobius"/>
    </source>
</evidence>
<sequence length="410" mass="42355">MPKSVLRLLSGTAAVSAGLLLAPSPAAADTLFPEGFGVCTGDRCPDAYPALHDGDEKKGEDDAGSEDETDGEEAWADDSVNVYAGGDFTADGAAAAEGRVVVDGDFTVEGDGVYSVGTAENGSHVGPAPGSDYLVVGGDLTVAEKKRLSAGEGEAAGSVSYGGELEAEEAEKDSAEFVHAPDAAGEFNVDLASIAKCATDAATGTVERDEDGRVVFTGNGYSRVQYFTVDAELSQKEAASLSFERIPADATVVVNHLGDSASFNVAGGDESWEGLRERLMWNIPMATEVAFRGDGEFFGTVLVGNAASTSTVSVPGLSGRFYTAGNLVHKGEDAQFHAYPFEGELPGCGMIPAENTALAEQGHIQLSEEAQERLPKTGASMPVWIAGGIGAALVGGMALFFFNRALRQDS</sequence>
<gene>
    <name evidence="5" type="ORF">ACFPET_19250</name>
</gene>